<dbReference type="Proteomes" id="UP000078295">
    <property type="component" value="Unassembled WGS sequence"/>
</dbReference>
<organism evidence="1 2">
    <name type="scientific">Moraxella catarrhalis</name>
    <name type="common">Branhamella catarrhalis</name>
    <dbReference type="NCBI Taxonomy" id="480"/>
    <lineage>
        <taxon>Bacteria</taxon>
        <taxon>Pseudomonadati</taxon>
        <taxon>Pseudomonadota</taxon>
        <taxon>Gammaproteobacteria</taxon>
        <taxon>Moraxellales</taxon>
        <taxon>Moraxellaceae</taxon>
        <taxon>Moraxella</taxon>
    </lineage>
</organism>
<evidence type="ECO:0000313" key="2">
    <source>
        <dbReference type="Proteomes" id="UP000078295"/>
    </source>
</evidence>
<comment type="caution">
    <text evidence="1">The sequence shown here is derived from an EMBL/GenBank/DDBJ whole genome shotgun (WGS) entry which is preliminary data.</text>
</comment>
<sequence>MSLVRLFCTTYFVSYHKNCTADKSSDKPNRMIDNLLMTRDDKKLA</sequence>
<proteinExistence type="predicted"/>
<gene>
    <name evidence="1" type="ORF">AO370_0107</name>
</gene>
<dbReference type="AlphaFoldDB" id="A0A198XTU4"/>
<reference evidence="1 2" key="1">
    <citation type="journal article" date="2016" name="Genome Biol. Evol.">
        <title>Comparative Genomic Analyses of the Moraxella catarrhalis Serosensitive and Seroresistant Lineages Demonstrate Their Independent Evolution.</title>
        <authorList>
            <person name="Earl J.P."/>
            <person name="de Vries S.P."/>
            <person name="Ahmed A."/>
            <person name="Powell E."/>
            <person name="Schultz M.P."/>
            <person name="Hermans P.W."/>
            <person name="Hill D.J."/>
            <person name="Zhou Z."/>
            <person name="Constantinidou C.I."/>
            <person name="Hu F.Z."/>
            <person name="Bootsma H.J."/>
            <person name="Ehrlich G.D."/>
        </authorList>
    </citation>
    <scope>NUCLEOTIDE SEQUENCE [LARGE SCALE GENOMIC DNA]</scope>
    <source>
        <strain evidence="1 2">F23</strain>
    </source>
</reference>
<evidence type="ECO:0000313" key="1">
    <source>
        <dbReference type="EMBL" id="OAV27944.1"/>
    </source>
</evidence>
<accession>A0A198XTU4</accession>
<dbReference type="EMBL" id="LXHQ01000008">
    <property type="protein sequence ID" value="OAV27944.1"/>
    <property type="molecule type" value="Genomic_DNA"/>
</dbReference>
<name>A0A198XTU4_MORCA</name>
<protein>
    <submittedName>
        <fullName evidence="1">Uncharacterized protein</fullName>
    </submittedName>
</protein>